<organism evidence="2 3">
    <name type="scientific">Cannabis sativa</name>
    <name type="common">Hemp</name>
    <name type="synonym">Marijuana</name>
    <dbReference type="NCBI Taxonomy" id="3483"/>
    <lineage>
        <taxon>Eukaryota</taxon>
        <taxon>Viridiplantae</taxon>
        <taxon>Streptophyta</taxon>
        <taxon>Embryophyta</taxon>
        <taxon>Tracheophyta</taxon>
        <taxon>Spermatophyta</taxon>
        <taxon>Magnoliopsida</taxon>
        <taxon>eudicotyledons</taxon>
        <taxon>Gunneridae</taxon>
        <taxon>Pentapetalae</taxon>
        <taxon>rosids</taxon>
        <taxon>fabids</taxon>
        <taxon>Rosales</taxon>
        <taxon>Cannabaceae</taxon>
        <taxon>Cannabis</taxon>
    </lineage>
</organism>
<evidence type="ECO:0000313" key="3">
    <source>
        <dbReference type="Proteomes" id="UP000596661"/>
    </source>
</evidence>
<dbReference type="GO" id="GO:0003676">
    <property type="term" value="F:nucleic acid binding"/>
    <property type="evidence" value="ECO:0007669"/>
    <property type="project" value="InterPro"/>
</dbReference>
<proteinExistence type="predicted"/>
<dbReference type="InterPro" id="IPR052929">
    <property type="entry name" value="RNase_H-like_EbsB-rel"/>
</dbReference>
<dbReference type="EMBL" id="UZAU01000678">
    <property type="status" value="NOT_ANNOTATED_CDS"/>
    <property type="molecule type" value="Genomic_DNA"/>
</dbReference>
<dbReference type="EnsemblPlants" id="evm.model.08.71">
    <property type="protein sequence ID" value="cds.evm.model.08.71"/>
    <property type="gene ID" value="evm.TU.08.71"/>
</dbReference>
<dbReference type="AlphaFoldDB" id="A0A803QC46"/>
<dbReference type="Pfam" id="PF13456">
    <property type="entry name" value="RVT_3"/>
    <property type="match status" value="1"/>
</dbReference>
<dbReference type="PANTHER" id="PTHR47074:SF11">
    <property type="entry name" value="REVERSE TRANSCRIPTASE-LIKE PROTEIN"/>
    <property type="match status" value="1"/>
</dbReference>
<feature type="domain" description="RNase H type-1" evidence="1">
    <location>
        <begin position="33"/>
        <end position="105"/>
    </location>
</feature>
<dbReference type="Proteomes" id="UP000596661">
    <property type="component" value="Chromosome 8"/>
</dbReference>
<dbReference type="InterPro" id="IPR002156">
    <property type="entry name" value="RNaseH_domain"/>
</dbReference>
<evidence type="ECO:0000259" key="1">
    <source>
        <dbReference type="Pfam" id="PF13456"/>
    </source>
</evidence>
<protein>
    <recommendedName>
        <fullName evidence="1">RNase H type-1 domain-containing protein</fullName>
    </recommendedName>
</protein>
<sequence length="109" mass="12503">MIRLRCFYTSHPSVVLDQGWSPPPRDWIKVNCDVRVRQGDMCAYVVAGNHLGKLSRVVTKRFQFFDHLQGEAEACLLALETAVKHDNSYVMVESDYEATINALNRVTFR</sequence>
<dbReference type="GO" id="GO:0004523">
    <property type="term" value="F:RNA-DNA hybrid ribonuclease activity"/>
    <property type="evidence" value="ECO:0007669"/>
    <property type="project" value="InterPro"/>
</dbReference>
<evidence type="ECO:0000313" key="2">
    <source>
        <dbReference type="EnsemblPlants" id="cds.evm.model.08.71"/>
    </source>
</evidence>
<name>A0A803QC46_CANSA</name>
<accession>A0A803QC46</accession>
<dbReference type="PANTHER" id="PTHR47074">
    <property type="entry name" value="BNAC02G40300D PROTEIN"/>
    <property type="match status" value="1"/>
</dbReference>
<dbReference type="Gramene" id="evm.model.08.71">
    <property type="protein sequence ID" value="cds.evm.model.08.71"/>
    <property type="gene ID" value="evm.TU.08.71"/>
</dbReference>
<reference evidence="2" key="2">
    <citation type="submission" date="2021-03" db="UniProtKB">
        <authorList>
            <consortium name="EnsemblPlants"/>
        </authorList>
    </citation>
    <scope>IDENTIFICATION</scope>
</reference>
<reference evidence="2" key="1">
    <citation type="submission" date="2018-11" db="EMBL/GenBank/DDBJ databases">
        <authorList>
            <person name="Grassa J C."/>
        </authorList>
    </citation>
    <scope>NUCLEOTIDE SEQUENCE [LARGE SCALE GENOMIC DNA]</scope>
</reference>
<keyword evidence="3" id="KW-1185">Reference proteome</keyword>